<dbReference type="OrthoDB" id="1872155at2759"/>
<dbReference type="PANTHER" id="PTHR22980">
    <property type="entry name" value="CORTISTATIN"/>
    <property type="match status" value="1"/>
</dbReference>
<dbReference type="Gene3D" id="1.10.20.10">
    <property type="entry name" value="Histone, subunit A"/>
    <property type="match status" value="1"/>
</dbReference>
<dbReference type="CDD" id="cd22919">
    <property type="entry name" value="HFD_CENP-S"/>
    <property type="match status" value="1"/>
</dbReference>
<dbReference type="GO" id="GO:0000712">
    <property type="term" value="P:resolution of meiotic recombination intermediates"/>
    <property type="evidence" value="ECO:0007669"/>
    <property type="project" value="TreeGrafter"/>
</dbReference>
<organism evidence="5 6">
    <name type="scientific">Debaryomyces hansenii (strain ATCC 36239 / CBS 767 / BCRC 21394 / JCM 1990 / NBRC 0083 / IGC 2968)</name>
    <name type="common">Yeast</name>
    <name type="synonym">Torulaspora hansenii</name>
    <dbReference type="NCBI Taxonomy" id="284592"/>
    <lineage>
        <taxon>Eukaryota</taxon>
        <taxon>Fungi</taxon>
        <taxon>Dikarya</taxon>
        <taxon>Ascomycota</taxon>
        <taxon>Saccharomycotina</taxon>
        <taxon>Pichiomycetes</taxon>
        <taxon>Debaryomycetaceae</taxon>
        <taxon>Debaryomyces</taxon>
    </lineage>
</organism>
<keyword evidence="2" id="KW-0227">DNA damage</keyword>
<accession>Q6BIJ2</accession>
<keyword evidence="3" id="KW-0238">DNA-binding</keyword>
<dbReference type="GO" id="GO:0031297">
    <property type="term" value="P:replication fork processing"/>
    <property type="evidence" value="ECO:0007669"/>
    <property type="project" value="TreeGrafter"/>
</dbReference>
<dbReference type="InParanoid" id="Q6BIJ2"/>
<sequence>MAPTTQVDSDIESQLKSAIYLMVSKMVEQDLTNIDKEISATPTFVASLVELVYNQLLNLGEDLELFANHAGRSTIKPADLYMVTRKNDILTNVLREFEENEMEK</sequence>
<dbReference type="SUPFAM" id="SSF47113">
    <property type="entry name" value="Histone-fold"/>
    <property type="match status" value="1"/>
</dbReference>
<dbReference type="STRING" id="284592.Q6BIJ2"/>
<gene>
    <name evidence="5" type="ordered locus">DEHA2G09944g</name>
</gene>
<protein>
    <submittedName>
        <fullName evidence="5">DEHA2G09944p</fullName>
    </submittedName>
</protein>
<dbReference type="GO" id="GO:0046982">
    <property type="term" value="F:protein heterodimerization activity"/>
    <property type="evidence" value="ECO:0007669"/>
    <property type="project" value="InterPro"/>
</dbReference>
<dbReference type="AlphaFoldDB" id="Q6BIJ2"/>
<dbReference type="VEuPathDB" id="FungiDB:DEHA2G09944g"/>
<dbReference type="InterPro" id="IPR029003">
    <property type="entry name" value="CENP-S/Mhf1"/>
</dbReference>
<dbReference type="HOGENOM" id="CLU_100369_3_1_1"/>
<dbReference type="GO" id="GO:0006281">
    <property type="term" value="P:DNA repair"/>
    <property type="evidence" value="ECO:0007669"/>
    <property type="project" value="UniProtKB-KW"/>
</dbReference>
<evidence type="ECO:0000256" key="1">
    <source>
        <dbReference type="ARBA" id="ARBA00006612"/>
    </source>
</evidence>
<proteinExistence type="inferred from homology"/>
<evidence type="ECO:0000313" key="6">
    <source>
        <dbReference type="Proteomes" id="UP000000599"/>
    </source>
</evidence>
<evidence type="ECO:0000256" key="4">
    <source>
        <dbReference type="ARBA" id="ARBA00023204"/>
    </source>
</evidence>
<evidence type="ECO:0000256" key="2">
    <source>
        <dbReference type="ARBA" id="ARBA00022763"/>
    </source>
</evidence>
<dbReference type="GO" id="GO:0003677">
    <property type="term" value="F:DNA binding"/>
    <property type="evidence" value="ECO:0007669"/>
    <property type="project" value="UniProtKB-KW"/>
</dbReference>
<dbReference type="FunCoup" id="Q6BIJ2">
    <property type="interactions" value="56"/>
</dbReference>
<dbReference type="Pfam" id="PF15630">
    <property type="entry name" value="CENP-S"/>
    <property type="match status" value="1"/>
</dbReference>
<dbReference type="PANTHER" id="PTHR22980:SF0">
    <property type="entry name" value="CENTROMERE PROTEIN S"/>
    <property type="match status" value="1"/>
</dbReference>
<dbReference type="eggNOG" id="ENOG502S7WI">
    <property type="taxonomic scope" value="Eukaryota"/>
</dbReference>
<dbReference type="RefSeq" id="XP_461979.1">
    <property type="nucleotide sequence ID" value="XM_461979.1"/>
</dbReference>
<keyword evidence="4" id="KW-0234">DNA repair</keyword>
<dbReference type="Proteomes" id="UP000000599">
    <property type="component" value="Chromosome G"/>
</dbReference>
<dbReference type="GO" id="GO:0003682">
    <property type="term" value="F:chromatin binding"/>
    <property type="evidence" value="ECO:0007669"/>
    <property type="project" value="TreeGrafter"/>
</dbReference>
<comment type="similarity">
    <text evidence="1">Belongs to the TAF9 family. CENP-S/MHF1 subfamily.</text>
</comment>
<name>Q6BIJ2_DEBHA</name>
<dbReference type="InterPro" id="IPR009072">
    <property type="entry name" value="Histone-fold"/>
</dbReference>
<dbReference type="OMA" id="WTQIENV"/>
<keyword evidence="6" id="KW-1185">Reference proteome</keyword>
<dbReference type="KEGG" id="dha:DEHA2G09944g"/>
<evidence type="ECO:0000313" key="5">
    <source>
        <dbReference type="EMBL" id="CAG90449.1"/>
    </source>
</evidence>
<dbReference type="EMBL" id="CR382139">
    <property type="protein sequence ID" value="CAG90449.1"/>
    <property type="molecule type" value="Genomic_DNA"/>
</dbReference>
<reference evidence="5 6" key="1">
    <citation type="journal article" date="2004" name="Nature">
        <title>Genome evolution in yeasts.</title>
        <authorList>
            <consortium name="Genolevures"/>
            <person name="Dujon B."/>
            <person name="Sherman D."/>
            <person name="Fischer G."/>
            <person name="Durrens P."/>
            <person name="Casaregola S."/>
            <person name="Lafontaine I."/>
            <person name="de Montigny J."/>
            <person name="Marck C."/>
            <person name="Neuveglise C."/>
            <person name="Talla E."/>
            <person name="Goffard N."/>
            <person name="Frangeul L."/>
            <person name="Aigle M."/>
            <person name="Anthouard V."/>
            <person name="Babour A."/>
            <person name="Barbe V."/>
            <person name="Barnay S."/>
            <person name="Blanchin S."/>
            <person name="Beckerich J.M."/>
            <person name="Beyne E."/>
            <person name="Bleykasten C."/>
            <person name="Boisrame A."/>
            <person name="Boyer J."/>
            <person name="Cattolico L."/>
            <person name="Confanioleri F."/>
            <person name="de Daruvar A."/>
            <person name="Despons L."/>
            <person name="Fabre E."/>
            <person name="Fairhead C."/>
            <person name="Ferry-Dumazet H."/>
            <person name="Groppi A."/>
            <person name="Hantraye F."/>
            <person name="Hennequin C."/>
            <person name="Jauniaux N."/>
            <person name="Joyet P."/>
            <person name="Kachouri R."/>
            <person name="Kerrest A."/>
            <person name="Koszul R."/>
            <person name="Lemaire M."/>
            <person name="Lesur I."/>
            <person name="Ma L."/>
            <person name="Muller H."/>
            <person name="Nicaud J.M."/>
            <person name="Nikolski M."/>
            <person name="Oztas S."/>
            <person name="Ozier-Kalogeropoulos O."/>
            <person name="Pellenz S."/>
            <person name="Potier S."/>
            <person name="Richard G.F."/>
            <person name="Straub M.L."/>
            <person name="Suleau A."/>
            <person name="Swennene D."/>
            <person name="Tekaia F."/>
            <person name="Wesolowski-Louvel M."/>
            <person name="Westhof E."/>
            <person name="Wirth B."/>
            <person name="Zeniou-Meyer M."/>
            <person name="Zivanovic I."/>
            <person name="Bolotin-Fukuhara M."/>
            <person name="Thierry A."/>
            <person name="Bouchier C."/>
            <person name="Caudron B."/>
            <person name="Scarpelli C."/>
            <person name="Gaillardin C."/>
            <person name="Weissenbach J."/>
            <person name="Wincker P."/>
            <person name="Souciet J.L."/>
        </authorList>
    </citation>
    <scope>NUCLEOTIDE SEQUENCE [LARGE SCALE GENOMIC DNA]</scope>
    <source>
        <strain evidence="6">ATCC 36239 / CBS 767 / BCRC 21394 / JCM 1990 / NBRC 0083 / IGC 2968</strain>
    </source>
</reference>
<dbReference type="GeneID" id="2904872"/>
<dbReference type="GO" id="GO:0071821">
    <property type="term" value="C:FANCM-MHF complex"/>
    <property type="evidence" value="ECO:0007669"/>
    <property type="project" value="InterPro"/>
</dbReference>
<evidence type="ECO:0000256" key="3">
    <source>
        <dbReference type="ARBA" id="ARBA00023125"/>
    </source>
</evidence>